<sequence length="93" mass="10451">MQAPRLPGEASDLEQAKGSAPRVPRACVRCRKRKLKASRHGIGPAYDQQDETFDHRLDETLGSFGQTFFNLTSSDPLTAWTWGSRAYMHQSDI</sequence>
<dbReference type="AlphaFoldDB" id="A0A319EIJ7"/>
<evidence type="ECO:0000313" key="6">
    <source>
        <dbReference type="Proteomes" id="UP000248423"/>
    </source>
</evidence>
<evidence type="ECO:0000256" key="4">
    <source>
        <dbReference type="SAM" id="MobiDB-lite"/>
    </source>
</evidence>
<dbReference type="EMBL" id="KZ826379">
    <property type="protein sequence ID" value="PYI03554.1"/>
    <property type="molecule type" value="Genomic_DNA"/>
</dbReference>
<dbReference type="InterPro" id="IPR001138">
    <property type="entry name" value="Zn2Cys6_DnaBD"/>
</dbReference>
<dbReference type="Proteomes" id="UP000248423">
    <property type="component" value="Unassembled WGS sequence"/>
</dbReference>
<reference evidence="5 6" key="1">
    <citation type="submission" date="2018-02" db="EMBL/GenBank/DDBJ databases">
        <title>The genomes of Aspergillus section Nigri reveals drivers in fungal speciation.</title>
        <authorList>
            <consortium name="DOE Joint Genome Institute"/>
            <person name="Vesth T.C."/>
            <person name="Nybo J."/>
            <person name="Theobald S."/>
            <person name="Brandl J."/>
            <person name="Frisvad J.C."/>
            <person name="Nielsen K.F."/>
            <person name="Lyhne E.K."/>
            <person name="Kogle M.E."/>
            <person name="Kuo A."/>
            <person name="Riley R."/>
            <person name="Clum A."/>
            <person name="Nolan M."/>
            <person name="Lipzen A."/>
            <person name="Salamov A."/>
            <person name="Henrissat B."/>
            <person name="Wiebenga A."/>
            <person name="De vries R.P."/>
            <person name="Grigoriev I.V."/>
            <person name="Mortensen U.H."/>
            <person name="Andersen M.R."/>
            <person name="Baker S.E."/>
        </authorList>
    </citation>
    <scope>NUCLEOTIDE SEQUENCE [LARGE SCALE GENOMIC DNA]</scope>
    <source>
        <strain evidence="5 6">CBS 121057</strain>
    </source>
</reference>
<keyword evidence="1" id="KW-0805">Transcription regulation</keyword>
<accession>A0A319EIJ7</accession>
<feature type="region of interest" description="Disordered" evidence="4">
    <location>
        <begin position="1"/>
        <end position="22"/>
    </location>
</feature>
<protein>
    <submittedName>
        <fullName evidence="5">Uncharacterized protein</fullName>
    </submittedName>
</protein>
<name>A0A319EIJ7_ASPSB</name>
<organism evidence="5 6">
    <name type="scientific">Aspergillus sclerotiicarbonarius (strain CBS 121057 / IBT 28362)</name>
    <dbReference type="NCBI Taxonomy" id="1448318"/>
    <lineage>
        <taxon>Eukaryota</taxon>
        <taxon>Fungi</taxon>
        <taxon>Dikarya</taxon>
        <taxon>Ascomycota</taxon>
        <taxon>Pezizomycotina</taxon>
        <taxon>Eurotiomycetes</taxon>
        <taxon>Eurotiomycetidae</taxon>
        <taxon>Eurotiales</taxon>
        <taxon>Aspergillaceae</taxon>
        <taxon>Aspergillus</taxon>
        <taxon>Aspergillus subgen. Circumdati</taxon>
    </lineage>
</organism>
<keyword evidence="2" id="KW-0804">Transcription</keyword>
<evidence type="ECO:0000256" key="2">
    <source>
        <dbReference type="ARBA" id="ARBA00023163"/>
    </source>
</evidence>
<keyword evidence="3" id="KW-0539">Nucleus</keyword>
<dbReference type="VEuPathDB" id="FungiDB:BO78DRAFT_421463"/>
<evidence type="ECO:0000256" key="1">
    <source>
        <dbReference type="ARBA" id="ARBA00023015"/>
    </source>
</evidence>
<proteinExistence type="predicted"/>
<evidence type="ECO:0000256" key="3">
    <source>
        <dbReference type="ARBA" id="ARBA00023242"/>
    </source>
</evidence>
<gene>
    <name evidence="5" type="ORF">BO78DRAFT_421463</name>
</gene>
<keyword evidence="6" id="KW-1185">Reference proteome</keyword>
<dbReference type="CDD" id="cd00067">
    <property type="entry name" value="GAL4"/>
    <property type="match status" value="1"/>
</dbReference>
<dbReference type="GO" id="GO:0008270">
    <property type="term" value="F:zinc ion binding"/>
    <property type="evidence" value="ECO:0007669"/>
    <property type="project" value="InterPro"/>
</dbReference>
<evidence type="ECO:0000313" key="5">
    <source>
        <dbReference type="EMBL" id="PYI03554.1"/>
    </source>
</evidence>
<dbReference type="GO" id="GO:0000981">
    <property type="term" value="F:DNA-binding transcription factor activity, RNA polymerase II-specific"/>
    <property type="evidence" value="ECO:0007669"/>
    <property type="project" value="InterPro"/>
</dbReference>